<gene>
    <name evidence="2" type="ORF">K490DRAFT_64883</name>
</gene>
<name>A0A9P4HZR9_9PEZI</name>
<dbReference type="GO" id="GO:0004672">
    <property type="term" value="F:protein kinase activity"/>
    <property type="evidence" value="ECO:0007669"/>
    <property type="project" value="InterPro"/>
</dbReference>
<proteinExistence type="predicted"/>
<feature type="domain" description="Protein kinase" evidence="1">
    <location>
        <begin position="21"/>
        <end position="249"/>
    </location>
</feature>
<evidence type="ECO:0000259" key="1">
    <source>
        <dbReference type="PROSITE" id="PS50011"/>
    </source>
</evidence>
<reference evidence="2" key="1">
    <citation type="journal article" date="2020" name="Stud. Mycol.">
        <title>101 Dothideomycetes genomes: a test case for predicting lifestyles and emergence of pathogens.</title>
        <authorList>
            <person name="Haridas S."/>
            <person name="Albert R."/>
            <person name="Binder M."/>
            <person name="Bloem J."/>
            <person name="Labutti K."/>
            <person name="Salamov A."/>
            <person name="Andreopoulos B."/>
            <person name="Baker S."/>
            <person name="Barry K."/>
            <person name="Bills G."/>
            <person name="Bluhm B."/>
            <person name="Cannon C."/>
            <person name="Castanera R."/>
            <person name="Culley D."/>
            <person name="Daum C."/>
            <person name="Ezra D."/>
            <person name="Gonzalez J."/>
            <person name="Henrissat B."/>
            <person name="Kuo A."/>
            <person name="Liang C."/>
            <person name="Lipzen A."/>
            <person name="Lutzoni F."/>
            <person name="Magnuson J."/>
            <person name="Mondo S."/>
            <person name="Nolan M."/>
            <person name="Ohm R."/>
            <person name="Pangilinan J."/>
            <person name="Park H.-J."/>
            <person name="Ramirez L."/>
            <person name="Alfaro M."/>
            <person name="Sun H."/>
            <person name="Tritt A."/>
            <person name="Yoshinaga Y."/>
            <person name="Zwiers L.-H."/>
            <person name="Turgeon B."/>
            <person name="Goodwin S."/>
            <person name="Spatafora J."/>
            <person name="Crous P."/>
            <person name="Grigoriev I."/>
        </authorList>
    </citation>
    <scope>NUCLEOTIDE SEQUENCE</scope>
    <source>
        <strain evidence="2">CBS 121410</strain>
    </source>
</reference>
<dbReference type="InterPro" id="IPR011009">
    <property type="entry name" value="Kinase-like_dom_sf"/>
</dbReference>
<accession>A0A9P4HZR9</accession>
<organism evidence="2 3">
    <name type="scientific">Saccharata proteae CBS 121410</name>
    <dbReference type="NCBI Taxonomy" id="1314787"/>
    <lineage>
        <taxon>Eukaryota</taxon>
        <taxon>Fungi</taxon>
        <taxon>Dikarya</taxon>
        <taxon>Ascomycota</taxon>
        <taxon>Pezizomycotina</taxon>
        <taxon>Dothideomycetes</taxon>
        <taxon>Dothideomycetes incertae sedis</taxon>
        <taxon>Botryosphaeriales</taxon>
        <taxon>Saccharataceae</taxon>
        <taxon>Saccharata</taxon>
    </lineage>
</organism>
<protein>
    <recommendedName>
        <fullName evidence="1">Protein kinase domain-containing protein</fullName>
    </recommendedName>
</protein>
<dbReference type="PROSITE" id="PS50011">
    <property type="entry name" value="PROTEIN_KINASE_DOM"/>
    <property type="match status" value="1"/>
</dbReference>
<dbReference type="AlphaFoldDB" id="A0A9P4HZR9"/>
<dbReference type="Gene3D" id="1.10.510.10">
    <property type="entry name" value="Transferase(Phosphotransferase) domain 1"/>
    <property type="match status" value="1"/>
</dbReference>
<comment type="caution">
    <text evidence="2">The sequence shown here is derived from an EMBL/GenBank/DDBJ whole genome shotgun (WGS) entry which is preliminary data.</text>
</comment>
<sequence>MSQSTPKPDPITTMEQYDAKFPKIRELGSGGFGSVDLRREAATGRLIASKVIQHMAERAPREKAALGAFQGNRHVMHAAGPHHLRLIKDLPRPGEAILHLEFCDLGSLQAANGGWKFARGKLPLALVWKLCRDLVVVETPDFPFVNFKLGDLGHAEDVADITYPLADIMSYDITRLGELFTKQMPDCEATEGNGLDQLREIIASMKARESSSIVRIERVLVPIAERYVDALSHDEAEIANVQAVLTALR</sequence>
<dbReference type="InterPro" id="IPR000719">
    <property type="entry name" value="Prot_kinase_dom"/>
</dbReference>
<evidence type="ECO:0000313" key="3">
    <source>
        <dbReference type="Proteomes" id="UP000799776"/>
    </source>
</evidence>
<dbReference type="SUPFAM" id="SSF56112">
    <property type="entry name" value="Protein kinase-like (PK-like)"/>
    <property type="match status" value="1"/>
</dbReference>
<dbReference type="GO" id="GO:0005524">
    <property type="term" value="F:ATP binding"/>
    <property type="evidence" value="ECO:0007669"/>
    <property type="project" value="InterPro"/>
</dbReference>
<dbReference type="EMBL" id="ML978717">
    <property type="protein sequence ID" value="KAF2088205.1"/>
    <property type="molecule type" value="Genomic_DNA"/>
</dbReference>
<dbReference type="SMART" id="SM00220">
    <property type="entry name" value="S_TKc"/>
    <property type="match status" value="1"/>
</dbReference>
<evidence type="ECO:0000313" key="2">
    <source>
        <dbReference type="EMBL" id="KAF2088205.1"/>
    </source>
</evidence>
<keyword evidence="3" id="KW-1185">Reference proteome</keyword>
<dbReference type="Proteomes" id="UP000799776">
    <property type="component" value="Unassembled WGS sequence"/>
</dbReference>